<dbReference type="InterPro" id="IPR024077">
    <property type="entry name" value="Neurolysin/TOP_dom2"/>
</dbReference>
<evidence type="ECO:0000256" key="4">
    <source>
        <dbReference type="ARBA" id="ARBA00022801"/>
    </source>
</evidence>
<evidence type="ECO:0000256" key="7">
    <source>
        <dbReference type="RuleBase" id="RU003435"/>
    </source>
</evidence>
<dbReference type="GO" id="GO:0046872">
    <property type="term" value="F:metal ion binding"/>
    <property type="evidence" value="ECO:0007669"/>
    <property type="project" value="UniProtKB-UniRule"/>
</dbReference>
<evidence type="ECO:0000256" key="1">
    <source>
        <dbReference type="ARBA" id="ARBA00006040"/>
    </source>
</evidence>
<comment type="caution">
    <text evidence="9">The sequence shown here is derived from an EMBL/GenBank/DDBJ whole genome shotgun (WGS) entry which is preliminary data.</text>
</comment>
<keyword evidence="3 7" id="KW-0479">Metal-binding</keyword>
<dbReference type="Gene3D" id="1.10.1370.10">
    <property type="entry name" value="Neurolysin, domain 3"/>
    <property type="match status" value="1"/>
</dbReference>
<reference evidence="9 10" key="1">
    <citation type="submission" date="2020-12" db="EMBL/GenBank/DDBJ databases">
        <title>Revised draft genomes of Rhodomicrobium vannielii ATCC 17100 and Rhodomicrobium udaipurense JA643.</title>
        <authorList>
            <person name="Conners E.M."/>
            <person name="Davenport E.J."/>
            <person name="Bose A."/>
        </authorList>
    </citation>
    <scope>NUCLEOTIDE SEQUENCE [LARGE SCALE GENOMIC DNA]</scope>
    <source>
        <strain evidence="9 10">JA643</strain>
    </source>
</reference>
<comment type="similarity">
    <text evidence="1 7">Belongs to the peptidase M3 family.</text>
</comment>
<sequence length="689" mass="76144">MTSSNILLQDWDTPFGLPPFQAIRDEDFIPAFEDAMRTHRAEIETVANDGNEPTFANTVEALERAGRALTKVANVFFNLSAADTNDTRQAIERNIGPKLAKHSMAIYTDPKLFGRIDALAKKADTLGLDGEQRRLLERYHKRFIRAGAKLDAAGKARLTEINTRLSELHTAFSQNVLAAEKAFQLVLDGEADLAGLPDFVREGAAMAAEERGLPGKHVITLSRANVEPFLEFSTRRDLREKAYRAYIARGDGGDGAPDNTPLIREILALRAELARLLGFSTYAAYQIDDAMAKTPATARGLLEKVWAGAKRRADAEAAALAALAQAEGHNEPLAAWDWHHYAEKQRKAEFDIDGAALKPYFELDAMIAAAFETAHRLFGLSFEERRDVPVYHPDVRAWTVKGRDGKPLALFVGDYFARPSKRSGAWMSDFREQSRIDGEVLPIIVNVLNFSKGGDGKPSLLSLDDVRTLFHEFGHGLHGMLSNVTYPGLSGTSVDRDFVELPSQLYENWALQPEILNRFARHVETAEPLPQAIVDKLHAARKFNQGFATAEYAASALYDLAIHEADDADNIDPAAFETELRVSLGVPDAIGLRHRPTHFQHIFAGGGYAAGYYTYLWAEVMEADAFNAFEEAGSVFDPQVAERLHRFVYSSGGTLKPDEAYRAFRGRDPEVGPLLEKRGLAEGESATVD</sequence>
<evidence type="ECO:0000313" key="9">
    <source>
        <dbReference type="EMBL" id="MBJ7543190.1"/>
    </source>
</evidence>
<dbReference type="EMBL" id="JAEMUK010000011">
    <property type="protein sequence ID" value="MBJ7543190.1"/>
    <property type="molecule type" value="Genomic_DNA"/>
</dbReference>
<evidence type="ECO:0000256" key="6">
    <source>
        <dbReference type="ARBA" id="ARBA00023049"/>
    </source>
</evidence>
<evidence type="ECO:0000256" key="2">
    <source>
        <dbReference type="ARBA" id="ARBA00022670"/>
    </source>
</evidence>
<keyword evidence="6 7" id="KW-0482">Metalloprotease</keyword>
<feature type="domain" description="Peptidase M3A/M3B catalytic" evidence="8">
    <location>
        <begin position="233"/>
        <end position="679"/>
    </location>
</feature>
<comment type="cofactor">
    <cofactor evidence="7">
        <name>Zn(2+)</name>
        <dbReference type="ChEBI" id="CHEBI:29105"/>
    </cofactor>
    <text evidence="7">Binds 1 zinc ion.</text>
</comment>
<dbReference type="Pfam" id="PF01432">
    <property type="entry name" value="Peptidase_M3"/>
    <property type="match status" value="1"/>
</dbReference>
<name>A0A8I1KGY3_9HYPH</name>
<dbReference type="GO" id="GO:0004222">
    <property type="term" value="F:metalloendopeptidase activity"/>
    <property type="evidence" value="ECO:0007669"/>
    <property type="project" value="InterPro"/>
</dbReference>
<dbReference type="CDD" id="cd06456">
    <property type="entry name" value="M3A_DCP"/>
    <property type="match status" value="1"/>
</dbReference>
<dbReference type="PANTHER" id="PTHR43660:SF1">
    <property type="entry name" value="DIPEPTIDYL CARBOXYPEPTIDASE"/>
    <property type="match status" value="1"/>
</dbReference>
<accession>A0A8I1KGY3</accession>
<dbReference type="InterPro" id="IPR034005">
    <property type="entry name" value="M3A_DCP"/>
</dbReference>
<dbReference type="InterPro" id="IPR045090">
    <property type="entry name" value="Pept_M3A_M3B"/>
</dbReference>
<proteinExistence type="inferred from homology"/>
<protein>
    <submittedName>
        <fullName evidence="9">M3 family metallopeptidase</fullName>
    </submittedName>
</protein>
<dbReference type="GO" id="GO:0004180">
    <property type="term" value="F:carboxypeptidase activity"/>
    <property type="evidence" value="ECO:0007669"/>
    <property type="project" value="TreeGrafter"/>
</dbReference>
<dbReference type="RefSeq" id="WP_081796556.1">
    <property type="nucleotide sequence ID" value="NZ_JAEMUK010000011.1"/>
</dbReference>
<keyword evidence="5 7" id="KW-0862">Zinc</keyword>
<dbReference type="FunFam" id="3.40.390.10:FF:000009">
    <property type="entry name" value="Oligopeptidase A"/>
    <property type="match status" value="1"/>
</dbReference>
<keyword evidence="4 7" id="KW-0378">Hydrolase</keyword>
<evidence type="ECO:0000256" key="3">
    <source>
        <dbReference type="ARBA" id="ARBA00022723"/>
    </source>
</evidence>
<dbReference type="Proteomes" id="UP000623250">
    <property type="component" value="Unassembled WGS sequence"/>
</dbReference>
<dbReference type="GO" id="GO:0006508">
    <property type="term" value="P:proteolysis"/>
    <property type="evidence" value="ECO:0007669"/>
    <property type="project" value="UniProtKB-KW"/>
</dbReference>
<dbReference type="SUPFAM" id="SSF55486">
    <property type="entry name" value="Metalloproteases ('zincins'), catalytic domain"/>
    <property type="match status" value="1"/>
</dbReference>
<keyword evidence="10" id="KW-1185">Reference proteome</keyword>
<evidence type="ECO:0000259" key="8">
    <source>
        <dbReference type="Pfam" id="PF01432"/>
    </source>
</evidence>
<evidence type="ECO:0000313" key="10">
    <source>
        <dbReference type="Proteomes" id="UP000623250"/>
    </source>
</evidence>
<dbReference type="AlphaFoldDB" id="A0A8I1KGY3"/>
<dbReference type="Gene3D" id="3.40.390.10">
    <property type="entry name" value="Collagenase (Catalytic Domain)"/>
    <property type="match status" value="1"/>
</dbReference>
<dbReference type="InterPro" id="IPR024079">
    <property type="entry name" value="MetalloPept_cat_dom_sf"/>
</dbReference>
<dbReference type="PANTHER" id="PTHR43660">
    <property type="entry name" value="DIPEPTIDYL CARBOXYPEPTIDASE"/>
    <property type="match status" value="1"/>
</dbReference>
<dbReference type="InterPro" id="IPR001567">
    <property type="entry name" value="Pept_M3A_M3B_dom"/>
</dbReference>
<organism evidence="9 10">
    <name type="scientific">Rhodomicrobium udaipurense</name>
    <dbReference type="NCBI Taxonomy" id="1202716"/>
    <lineage>
        <taxon>Bacteria</taxon>
        <taxon>Pseudomonadati</taxon>
        <taxon>Pseudomonadota</taxon>
        <taxon>Alphaproteobacteria</taxon>
        <taxon>Hyphomicrobiales</taxon>
        <taxon>Hyphomicrobiaceae</taxon>
        <taxon>Rhodomicrobium</taxon>
    </lineage>
</organism>
<gene>
    <name evidence="9" type="ORF">JDN41_06430</name>
</gene>
<keyword evidence="2 7" id="KW-0645">Protease</keyword>
<evidence type="ECO:0000256" key="5">
    <source>
        <dbReference type="ARBA" id="ARBA00022833"/>
    </source>
</evidence>
<dbReference type="GO" id="GO:0005829">
    <property type="term" value="C:cytosol"/>
    <property type="evidence" value="ECO:0007669"/>
    <property type="project" value="TreeGrafter"/>
</dbReference>